<name>A0A0E9WXK9_ANGAN</name>
<protein>
    <submittedName>
        <fullName evidence="1">Uncharacterized protein</fullName>
    </submittedName>
</protein>
<evidence type="ECO:0000313" key="1">
    <source>
        <dbReference type="EMBL" id="JAH94305.1"/>
    </source>
</evidence>
<sequence>MLVCYCVKNHLRVKNLQTKKTALDTIQFASNHFPLNIFCMTSWFPVILLGPKTMPFPE</sequence>
<proteinExistence type="predicted"/>
<organism evidence="1">
    <name type="scientific">Anguilla anguilla</name>
    <name type="common">European freshwater eel</name>
    <name type="synonym">Muraena anguilla</name>
    <dbReference type="NCBI Taxonomy" id="7936"/>
    <lineage>
        <taxon>Eukaryota</taxon>
        <taxon>Metazoa</taxon>
        <taxon>Chordata</taxon>
        <taxon>Craniata</taxon>
        <taxon>Vertebrata</taxon>
        <taxon>Euteleostomi</taxon>
        <taxon>Actinopterygii</taxon>
        <taxon>Neopterygii</taxon>
        <taxon>Teleostei</taxon>
        <taxon>Anguilliformes</taxon>
        <taxon>Anguillidae</taxon>
        <taxon>Anguilla</taxon>
    </lineage>
</organism>
<dbReference type="EMBL" id="GBXM01014272">
    <property type="protein sequence ID" value="JAH94305.1"/>
    <property type="molecule type" value="Transcribed_RNA"/>
</dbReference>
<reference evidence="1" key="1">
    <citation type="submission" date="2014-11" db="EMBL/GenBank/DDBJ databases">
        <authorList>
            <person name="Amaro Gonzalez C."/>
        </authorList>
    </citation>
    <scope>NUCLEOTIDE SEQUENCE</scope>
</reference>
<accession>A0A0E9WXK9</accession>
<reference evidence="1" key="2">
    <citation type="journal article" date="2015" name="Fish Shellfish Immunol.">
        <title>Early steps in the European eel (Anguilla anguilla)-Vibrio vulnificus interaction in the gills: Role of the RtxA13 toxin.</title>
        <authorList>
            <person name="Callol A."/>
            <person name="Pajuelo D."/>
            <person name="Ebbesson L."/>
            <person name="Teles M."/>
            <person name="MacKenzie S."/>
            <person name="Amaro C."/>
        </authorList>
    </citation>
    <scope>NUCLEOTIDE SEQUENCE</scope>
</reference>
<dbReference type="AlphaFoldDB" id="A0A0E9WXK9"/>